<dbReference type="NCBIfam" id="NF007538">
    <property type="entry name" value="PRK10150.1"/>
    <property type="match status" value="1"/>
</dbReference>
<dbReference type="FunFam" id="2.60.40.10:FF:000628">
    <property type="entry name" value="Beta-glucuronidase"/>
    <property type="match status" value="1"/>
</dbReference>
<evidence type="ECO:0000256" key="10">
    <source>
        <dbReference type="ARBA" id="ARBA00023228"/>
    </source>
</evidence>
<dbReference type="GO" id="GO:0005975">
    <property type="term" value="P:carbohydrate metabolic process"/>
    <property type="evidence" value="ECO:0007669"/>
    <property type="project" value="InterPro"/>
</dbReference>
<organism evidence="17 18">
    <name type="scientific">Stegodyphus mimosarum</name>
    <name type="common">African social velvet spider</name>
    <dbReference type="NCBI Taxonomy" id="407821"/>
    <lineage>
        <taxon>Eukaryota</taxon>
        <taxon>Metazoa</taxon>
        <taxon>Ecdysozoa</taxon>
        <taxon>Arthropoda</taxon>
        <taxon>Chelicerata</taxon>
        <taxon>Arachnida</taxon>
        <taxon>Araneae</taxon>
        <taxon>Araneomorphae</taxon>
        <taxon>Entelegynae</taxon>
        <taxon>Eresoidea</taxon>
        <taxon>Eresidae</taxon>
        <taxon>Stegodyphus</taxon>
    </lineage>
</organism>
<feature type="domain" description="Glycoside hydrolase family 2 immunoglobulin-like beta-sandwich" evidence="14">
    <location>
        <begin position="216"/>
        <end position="318"/>
    </location>
</feature>
<proteinExistence type="inferred from homology"/>
<feature type="domain" description="Glycoside hydrolase family 2 catalytic" evidence="15">
    <location>
        <begin position="320"/>
        <end position="618"/>
    </location>
</feature>
<dbReference type="Gene3D" id="2.60.120.260">
    <property type="entry name" value="Galactose-binding domain-like"/>
    <property type="match status" value="1"/>
</dbReference>
<reference evidence="17 18" key="1">
    <citation type="submission" date="2013-11" db="EMBL/GenBank/DDBJ databases">
        <title>Genome sequencing of Stegodyphus mimosarum.</title>
        <authorList>
            <person name="Bechsgaard J."/>
        </authorList>
    </citation>
    <scope>NUCLEOTIDE SEQUENCE [LARGE SCALE GENOMIC DNA]</scope>
</reference>
<evidence type="ECO:0000256" key="4">
    <source>
        <dbReference type="ARBA" id="ARBA00011881"/>
    </source>
</evidence>
<dbReference type="OMA" id="IHDHVGW"/>
<dbReference type="Gene3D" id="2.60.40.10">
    <property type="entry name" value="Immunoglobulins"/>
    <property type="match status" value="1"/>
</dbReference>
<dbReference type="InterPro" id="IPR017853">
    <property type="entry name" value="GH"/>
</dbReference>
<feature type="domain" description="Glycosyl hydrolases family 2 sugar binding" evidence="16">
    <location>
        <begin position="33"/>
        <end position="214"/>
    </location>
</feature>
<dbReference type="PROSITE" id="PS00719">
    <property type="entry name" value="GLYCOSYL_HYDROL_F2_1"/>
    <property type="match status" value="1"/>
</dbReference>
<dbReference type="SUPFAM" id="SSF49785">
    <property type="entry name" value="Galactose-binding domain-like"/>
    <property type="match status" value="1"/>
</dbReference>
<dbReference type="PANTHER" id="PTHR10066">
    <property type="entry name" value="BETA-GLUCURONIDASE"/>
    <property type="match status" value="1"/>
</dbReference>
<comment type="subcellular location">
    <subcellularLocation>
        <location evidence="2">Lysosome</location>
    </subcellularLocation>
</comment>
<name>A0A087UU58_STEMI</name>
<evidence type="ECO:0000256" key="13">
    <source>
        <dbReference type="SAM" id="SignalP"/>
    </source>
</evidence>
<dbReference type="Pfam" id="PF02837">
    <property type="entry name" value="Glyco_hydro_2_N"/>
    <property type="match status" value="1"/>
</dbReference>
<evidence type="ECO:0000256" key="9">
    <source>
        <dbReference type="ARBA" id="ARBA00023180"/>
    </source>
</evidence>
<dbReference type="InterPro" id="IPR013783">
    <property type="entry name" value="Ig-like_fold"/>
</dbReference>
<evidence type="ECO:0000313" key="17">
    <source>
        <dbReference type="EMBL" id="KFM80897.1"/>
    </source>
</evidence>
<dbReference type="InterPro" id="IPR006103">
    <property type="entry name" value="Glyco_hydro_2_cat"/>
</dbReference>
<dbReference type="GO" id="GO:0005764">
    <property type="term" value="C:lysosome"/>
    <property type="evidence" value="ECO:0007669"/>
    <property type="project" value="UniProtKB-SubCell"/>
</dbReference>
<dbReference type="PANTHER" id="PTHR10066:SF67">
    <property type="entry name" value="BETA-GLUCURONIDASE"/>
    <property type="match status" value="1"/>
</dbReference>
<dbReference type="Pfam" id="PF02836">
    <property type="entry name" value="Glyco_hydro_2_C"/>
    <property type="match status" value="1"/>
</dbReference>
<dbReference type="Gene3D" id="3.20.20.80">
    <property type="entry name" value="Glycosidases"/>
    <property type="match status" value="1"/>
</dbReference>
<comment type="activity regulation">
    <text evidence="12">Inhibited by L-aspartic acid.</text>
</comment>
<dbReference type="InterPro" id="IPR023230">
    <property type="entry name" value="Glyco_hydro_2_CS"/>
</dbReference>
<dbReference type="SUPFAM" id="SSF49303">
    <property type="entry name" value="beta-Galactosidase/glucuronidase domain"/>
    <property type="match status" value="1"/>
</dbReference>
<keyword evidence="18" id="KW-1185">Reference proteome</keyword>
<comment type="subunit">
    <text evidence="4 12">Homotetramer.</text>
</comment>
<dbReference type="Pfam" id="PF00703">
    <property type="entry name" value="Glyco_hydro_2"/>
    <property type="match status" value="1"/>
</dbReference>
<dbReference type="InterPro" id="IPR008979">
    <property type="entry name" value="Galactose-bd-like_sf"/>
</dbReference>
<feature type="chain" id="PRO_5001830992" description="Beta-glucuronidase" evidence="13">
    <location>
        <begin position="22"/>
        <end position="643"/>
    </location>
</feature>
<keyword evidence="8 12" id="KW-0378">Hydrolase</keyword>
<keyword evidence="11 12" id="KW-0326">Glycosidase</keyword>
<evidence type="ECO:0000256" key="3">
    <source>
        <dbReference type="ARBA" id="ARBA00007401"/>
    </source>
</evidence>
<evidence type="ECO:0000313" key="18">
    <source>
        <dbReference type="Proteomes" id="UP000054359"/>
    </source>
</evidence>
<dbReference type="PRINTS" id="PR00132">
    <property type="entry name" value="GLHYDRLASE2"/>
</dbReference>
<evidence type="ECO:0000256" key="7">
    <source>
        <dbReference type="ARBA" id="ARBA00022729"/>
    </source>
</evidence>
<dbReference type="InterPro" id="IPR006104">
    <property type="entry name" value="Glyco_hydro_2_N"/>
</dbReference>
<dbReference type="GO" id="GO:0030246">
    <property type="term" value="F:carbohydrate binding"/>
    <property type="evidence" value="ECO:0007669"/>
    <property type="project" value="TreeGrafter"/>
</dbReference>
<evidence type="ECO:0000259" key="16">
    <source>
        <dbReference type="Pfam" id="PF02837"/>
    </source>
</evidence>
<evidence type="ECO:0000259" key="14">
    <source>
        <dbReference type="Pfam" id="PF00703"/>
    </source>
</evidence>
<keyword evidence="9" id="KW-0325">Glycoprotein</keyword>
<dbReference type="EC" id="3.2.1.31" evidence="5 12"/>
<evidence type="ECO:0000256" key="12">
    <source>
        <dbReference type="RuleBase" id="RU361154"/>
    </source>
</evidence>
<comment type="similarity">
    <text evidence="3 12">Belongs to the glycosyl hydrolase 2 family.</text>
</comment>
<dbReference type="FunFam" id="3.20.20.80:FF:000029">
    <property type="entry name" value="Beta-glucuronidase"/>
    <property type="match status" value="1"/>
</dbReference>
<dbReference type="GO" id="GO:0019391">
    <property type="term" value="P:glucuronoside catabolic process"/>
    <property type="evidence" value="ECO:0007669"/>
    <property type="project" value="TreeGrafter"/>
</dbReference>
<evidence type="ECO:0000256" key="2">
    <source>
        <dbReference type="ARBA" id="ARBA00004371"/>
    </source>
</evidence>
<accession>A0A087UU58</accession>
<dbReference type="OrthoDB" id="408532at2759"/>
<dbReference type="InterPro" id="IPR006101">
    <property type="entry name" value="Glyco_hydro_2"/>
</dbReference>
<dbReference type="GO" id="GO:0004566">
    <property type="term" value="F:beta-glucuronidase activity"/>
    <property type="evidence" value="ECO:0007669"/>
    <property type="project" value="UniProtKB-EC"/>
</dbReference>
<dbReference type="Proteomes" id="UP000054359">
    <property type="component" value="Unassembled WGS sequence"/>
</dbReference>
<evidence type="ECO:0000256" key="6">
    <source>
        <dbReference type="ARBA" id="ARBA00016205"/>
    </source>
</evidence>
<evidence type="ECO:0000256" key="11">
    <source>
        <dbReference type="ARBA" id="ARBA00023295"/>
    </source>
</evidence>
<comment type="catalytic activity">
    <reaction evidence="12">
        <text>a beta-D-glucuronoside + H2O = D-glucuronate + an alcohol</text>
        <dbReference type="Rhea" id="RHEA:17633"/>
        <dbReference type="ChEBI" id="CHEBI:15377"/>
        <dbReference type="ChEBI" id="CHEBI:30879"/>
        <dbReference type="ChEBI" id="CHEBI:58720"/>
        <dbReference type="ChEBI" id="CHEBI:83411"/>
        <dbReference type="EC" id="3.2.1.31"/>
    </reaction>
</comment>
<dbReference type="SUPFAM" id="SSF51445">
    <property type="entry name" value="(Trans)glycosidases"/>
    <property type="match status" value="1"/>
</dbReference>
<dbReference type="STRING" id="407821.A0A087UU58"/>
<dbReference type="InterPro" id="IPR036156">
    <property type="entry name" value="Beta-gal/glucu_dom_sf"/>
</dbReference>
<dbReference type="FunFam" id="2.60.120.260:FF:000027">
    <property type="entry name" value="Beta-glucuronidase"/>
    <property type="match status" value="1"/>
</dbReference>
<feature type="signal peptide" evidence="13">
    <location>
        <begin position="1"/>
        <end position="21"/>
    </location>
</feature>
<keyword evidence="10 12" id="KW-0458">Lysosome</keyword>
<evidence type="ECO:0000256" key="8">
    <source>
        <dbReference type="ARBA" id="ARBA00022801"/>
    </source>
</evidence>
<dbReference type="GO" id="GO:0005615">
    <property type="term" value="C:extracellular space"/>
    <property type="evidence" value="ECO:0007669"/>
    <property type="project" value="TreeGrafter"/>
</dbReference>
<comment type="function">
    <text evidence="1 12">Plays an important role in the degradation of dermatan and keratan sulfates.</text>
</comment>
<protein>
    <recommendedName>
        <fullName evidence="6 12">Beta-glucuronidase</fullName>
        <ecNumber evidence="5 12">3.2.1.31</ecNumber>
    </recommendedName>
</protein>
<evidence type="ECO:0000259" key="15">
    <source>
        <dbReference type="Pfam" id="PF02836"/>
    </source>
</evidence>
<evidence type="ECO:0000256" key="5">
    <source>
        <dbReference type="ARBA" id="ARBA00012761"/>
    </source>
</evidence>
<sequence length="643" mass="73764">MKSLWTHSILCLILIEKFACALYPRESLTREVKTLDGVWNFKICHQNDQDIGFREEWFKYPLQKTGDIIPMPVPSSFNDITQNVTIRDYLGWSWYDKQFYVPQRWKENFRIVLRFESAHYFTIVFLNGHNIMNHTGGHLPFESEVTQYLNFAGSNQVTVALNNTLSTKTIPQGSKTFKHVKDGPYPPDFYEQGTNFDFFNYAGIHRSVVLYAMPQVFINDIAVVTDIDNTTGYIHYDVSISNSLKPNYTKAVCFISILDKSKKLVATQTGCSNTTAVKNAALWWPSTMHSDPGYMYTLHVQMKFQNVIDVYEQPFGIRTVEVNEKELLINGKPFYFMGFGKHEDSNIRGKGLDLPLIIKDFNLIKWIGANSFRTSHYPYAEEIMDQADSQGIVVIDECPAVGLTSFGDDLLQLHKHILGELIARDKNHPSVVAWSVANEPSSAKSAANKYFKELVSHVKTLDVTRPVTAALNADYTKDKAGKFLDFVMMNHYFSWYQDTGSLEVIQPLLVNYISKAHNIYQKPIMMSEYGADTIAGLHMDPPFIFTEDYQTEMMMHHHKAFDILKKKGFFIGEHIWNFADFLTLQQINRVVGNKKGIFTRERQPKASAKLLRCRYHKLMNRRIEGSIAYCPVSSSNEVECNAV</sequence>
<evidence type="ECO:0000256" key="1">
    <source>
        <dbReference type="ARBA" id="ARBA00003025"/>
    </source>
</evidence>
<dbReference type="EMBL" id="KK121634">
    <property type="protein sequence ID" value="KFM80897.1"/>
    <property type="molecule type" value="Genomic_DNA"/>
</dbReference>
<keyword evidence="7 13" id="KW-0732">Signal</keyword>
<dbReference type="InterPro" id="IPR006102">
    <property type="entry name" value="Ig-like_GH2"/>
</dbReference>
<dbReference type="AlphaFoldDB" id="A0A087UU58"/>
<gene>
    <name evidence="17" type="ORF">X975_02252</name>
</gene>
<feature type="non-terminal residue" evidence="17">
    <location>
        <position position="643"/>
    </location>
</feature>